<keyword evidence="2" id="KW-1185">Reference proteome</keyword>
<evidence type="ECO:0000313" key="2">
    <source>
        <dbReference type="Proteomes" id="UP001155483"/>
    </source>
</evidence>
<comment type="caution">
    <text evidence="1">The sequence shown here is derived from an EMBL/GenBank/DDBJ whole genome shotgun (WGS) entry which is preliminary data.</text>
</comment>
<proteinExistence type="predicted"/>
<accession>A0A9X2XYH5</accession>
<gene>
    <name evidence="1" type="ORF">OCK74_21575</name>
</gene>
<evidence type="ECO:0000313" key="1">
    <source>
        <dbReference type="EMBL" id="MCU7551726.1"/>
    </source>
</evidence>
<reference evidence="1" key="1">
    <citation type="submission" date="2022-09" db="EMBL/GenBank/DDBJ databases">
        <authorList>
            <person name="Yuan C."/>
            <person name="Ke Z."/>
        </authorList>
    </citation>
    <scope>NUCLEOTIDE SEQUENCE</scope>
    <source>
        <strain evidence="1">LB-8</strain>
    </source>
</reference>
<reference evidence="1" key="2">
    <citation type="submission" date="2023-04" db="EMBL/GenBank/DDBJ databases">
        <title>Paracnuella aquatica gen. nov., sp. nov., a member of the family Chitinophagaceae isolated from a hot spring.</title>
        <authorList>
            <person name="Wang C."/>
        </authorList>
    </citation>
    <scope>NUCLEOTIDE SEQUENCE</scope>
    <source>
        <strain evidence="1">LB-8</strain>
    </source>
</reference>
<name>A0A9X2XYH5_9BACT</name>
<dbReference type="EMBL" id="JAOTIF010000023">
    <property type="protein sequence ID" value="MCU7551726.1"/>
    <property type="molecule type" value="Genomic_DNA"/>
</dbReference>
<sequence>MSFIRTYTFKTQIARPALLDFIAKTPPEYFYFLVTGGPHVYGMFLTDDVVEYFTNEFPVQSFEIVEPGALREILSQPGCKIWGNRELVYL</sequence>
<dbReference type="RefSeq" id="WP_279299164.1">
    <property type="nucleotide sequence ID" value="NZ_JAOTIF010000023.1"/>
</dbReference>
<dbReference type="AlphaFoldDB" id="A0A9X2XYH5"/>
<protein>
    <submittedName>
        <fullName evidence="1">Uncharacterized protein</fullName>
    </submittedName>
</protein>
<dbReference type="Proteomes" id="UP001155483">
    <property type="component" value="Unassembled WGS sequence"/>
</dbReference>
<organism evidence="1 2">
    <name type="scientific">Paraflavisolibacter caeni</name>
    <dbReference type="NCBI Taxonomy" id="2982496"/>
    <lineage>
        <taxon>Bacteria</taxon>
        <taxon>Pseudomonadati</taxon>
        <taxon>Bacteroidota</taxon>
        <taxon>Chitinophagia</taxon>
        <taxon>Chitinophagales</taxon>
        <taxon>Chitinophagaceae</taxon>
        <taxon>Paraflavisolibacter</taxon>
    </lineage>
</organism>